<evidence type="ECO:0000313" key="2">
    <source>
        <dbReference type="Proteomes" id="UP001176940"/>
    </source>
</evidence>
<sequence>MPGLKYKPVCNQVHITDSKDQSHIYPKKLGKNFNEHYISAQVECHILSWGGWGPLAETYRDIDCILGRMGPLAETYRDIDCILGRMGPLAETYRDIDCILERMGPWQRPTGT</sequence>
<gene>
    <name evidence="1" type="ORF">RIMI_LOCUS15613609</name>
</gene>
<protein>
    <submittedName>
        <fullName evidence="1">Uncharacterized protein</fullName>
    </submittedName>
</protein>
<dbReference type="EMBL" id="CAUEEQ010042276">
    <property type="protein sequence ID" value="CAJ0956610.1"/>
    <property type="molecule type" value="Genomic_DNA"/>
</dbReference>
<evidence type="ECO:0000313" key="1">
    <source>
        <dbReference type="EMBL" id="CAJ0956610.1"/>
    </source>
</evidence>
<name>A0ABN9M1P9_9NEOB</name>
<reference evidence="1" key="1">
    <citation type="submission" date="2023-07" db="EMBL/GenBank/DDBJ databases">
        <authorList>
            <person name="Stuckert A."/>
        </authorList>
    </citation>
    <scope>NUCLEOTIDE SEQUENCE</scope>
</reference>
<keyword evidence="2" id="KW-1185">Reference proteome</keyword>
<proteinExistence type="predicted"/>
<accession>A0ABN9M1P9</accession>
<comment type="caution">
    <text evidence="1">The sequence shown here is derived from an EMBL/GenBank/DDBJ whole genome shotgun (WGS) entry which is preliminary data.</text>
</comment>
<dbReference type="Proteomes" id="UP001176940">
    <property type="component" value="Unassembled WGS sequence"/>
</dbReference>
<organism evidence="1 2">
    <name type="scientific">Ranitomeya imitator</name>
    <name type="common">mimic poison frog</name>
    <dbReference type="NCBI Taxonomy" id="111125"/>
    <lineage>
        <taxon>Eukaryota</taxon>
        <taxon>Metazoa</taxon>
        <taxon>Chordata</taxon>
        <taxon>Craniata</taxon>
        <taxon>Vertebrata</taxon>
        <taxon>Euteleostomi</taxon>
        <taxon>Amphibia</taxon>
        <taxon>Batrachia</taxon>
        <taxon>Anura</taxon>
        <taxon>Neobatrachia</taxon>
        <taxon>Hyloidea</taxon>
        <taxon>Dendrobatidae</taxon>
        <taxon>Dendrobatinae</taxon>
        <taxon>Ranitomeya</taxon>
    </lineage>
</organism>